<reference evidence="1" key="1">
    <citation type="submission" date="2019-04" db="EMBL/GenBank/DDBJ databases">
        <title>Microbes associate with the intestines of laboratory mice.</title>
        <authorList>
            <person name="Navarre W."/>
            <person name="Wong E."/>
            <person name="Huang K."/>
            <person name="Tropini C."/>
            <person name="Ng K."/>
            <person name="Yu B."/>
        </authorList>
    </citation>
    <scope>NUCLEOTIDE SEQUENCE</scope>
    <source>
        <strain evidence="1">NM09_H32</strain>
    </source>
</reference>
<organism evidence="1 2">
    <name type="scientific">Dubosiella muris</name>
    <dbReference type="NCBI Taxonomy" id="3038133"/>
    <lineage>
        <taxon>Bacteria</taxon>
        <taxon>Bacillati</taxon>
        <taxon>Bacillota</taxon>
        <taxon>Erysipelotrichia</taxon>
        <taxon>Erysipelotrichales</taxon>
        <taxon>Erysipelotrichaceae</taxon>
        <taxon>Dubosiella</taxon>
    </lineage>
</organism>
<comment type="caution">
    <text evidence="1">The sequence shown here is derived from an EMBL/GenBank/DDBJ whole genome shotgun (WGS) entry which is preliminary data.</text>
</comment>
<evidence type="ECO:0000313" key="1">
    <source>
        <dbReference type="EMBL" id="TGY64828.1"/>
    </source>
</evidence>
<proteinExistence type="predicted"/>
<keyword evidence="1" id="KW-0413">Isomerase</keyword>
<evidence type="ECO:0000313" key="2">
    <source>
        <dbReference type="Proteomes" id="UP000308836"/>
    </source>
</evidence>
<sequence length="149" mass="16320">MKIAIACDHGAVDYKLDLISMLVEQGHEVIDCGCDGEASVDYPDYAYQCAKLVQQGEVEKGIVMCGTGIGMSICANKVKGIRCGLCFDTTMARLTREHNDANMLAVGQRTTGIEVVKDIVNTFLTTPFSDGERHIKRIEKIAAIEEMEE</sequence>
<keyword evidence="2" id="KW-1185">Reference proteome</keyword>
<protein>
    <submittedName>
        <fullName evidence="1">Ribose 5-phosphate isomerase B</fullName>
        <ecNumber evidence="1">5.3.1.6</ecNumber>
    </submittedName>
</protein>
<dbReference type="Proteomes" id="UP000308836">
    <property type="component" value="Unassembled WGS sequence"/>
</dbReference>
<name>A0AC61R4E4_9FIRM</name>
<dbReference type="EC" id="5.3.1.6" evidence="1"/>
<dbReference type="EMBL" id="SRYG01000033">
    <property type="protein sequence ID" value="TGY64828.1"/>
    <property type="molecule type" value="Genomic_DNA"/>
</dbReference>
<accession>A0AC61R4E4</accession>
<gene>
    <name evidence="1" type="primary">rpiB</name>
    <name evidence="1" type="ORF">E5336_11625</name>
</gene>